<dbReference type="AlphaFoldDB" id="A0A835HEA5"/>
<dbReference type="SMART" id="SM00256">
    <property type="entry name" value="FBOX"/>
    <property type="match status" value="1"/>
</dbReference>
<dbReference type="PROSITE" id="PS50181">
    <property type="entry name" value="FBOX"/>
    <property type="match status" value="1"/>
</dbReference>
<evidence type="ECO:0000313" key="2">
    <source>
        <dbReference type="EMBL" id="KAF9597540.1"/>
    </source>
</evidence>
<sequence length="311" mass="35489">MEKLPKEITSSILSRLPFKKSAQCKCVSKLWCTILSDSSFPKLQLTQHLNIHPDILLFYKLQNRRLNIFYIEDNHNEEAPNVIKTKPFQKTGTDFITETFYGIPTILGACNAFLCISEINVMNISFLPRNPIYVFNPITKETGELPNFIVPKRGVPDSVDEGKKTDKCLSGFGDEDDSFPPKEGGSPSIVSLHLGVEEFGFVPTPESHLIKHTYFEYSLGVLEGYLSFMECSSEPYIQVWVMKKYNDKESWVKKFCIEHDSLRSPRLVEIEGVWKKDELYLEAHPLVGNLISLKSASEWTVAPGKWEGKRK</sequence>
<evidence type="ECO:0000313" key="3">
    <source>
        <dbReference type="Proteomes" id="UP000631114"/>
    </source>
</evidence>
<dbReference type="Pfam" id="PF12937">
    <property type="entry name" value="F-box-like"/>
    <property type="match status" value="1"/>
</dbReference>
<reference evidence="2 3" key="1">
    <citation type="submission" date="2020-10" db="EMBL/GenBank/DDBJ databases">
        <title>The Coptis chinensis genome and diversification of protoberbering-type alkaloids.</title>
        <authorList>
            <person name="Wang B."/>
            <person name="Shu S."/>
            <person name="Song C."/>
            <person name="Liu Y."/>
        </authorList>
    </citation>
    <scope>NUCLEOTIDE SEQUENCE [LARGE SCALE GENOMIC DNA]</scope>
    <source>
        <strain evidence="2">HL-2020</strain>
        <tissue evidence="2">Leaf</tissue>
    </source>
</reference>
<comment type="caution">
    <text evidence="2">The sequence shown here is derived from an EMBL/GenBank/DDBJ whole genome shotgun (WGS) entry which is preliminary data.</text>
</comment>
<dbReference type="SUPFAM" id="SSF81383">
    <property type="entry name" value="F-box domain"/>
    <property type="match status" value="1"/>
</dbReference>
<evidence type="ECO:0000259" key="1">
    <source>
        <dbReference type="PROSITE" id="PS50181"/>
    </source>
</evidence>
<name>A0A835HEA5_9MAGN</name>
<dbReference type="InterPro" id="IPR050796">
    <property type="entry name" value="SCF_F-box_component"/>
</dbReference>
<dbReference type="Gene3D" id="1.20.1280.50">
    <property type="match status" value="1"/>
</dbReference>
<gene>
    <name evidence="2" type="ORF">IFM89_019500</name>
</gene>
<dbReference type="InterPro" id="IPR001810">
    <property type="entry name" value="F-box_dom"/>
</dbReference>
<protein>
    <recommendedName>
        <fullName evidence="1">F-box domain-containing protein</fullName>
    </recommendedName>
</protein>
<organism evidence="2 3">
    <name type="scientific">Coptis chinensis</name>
    <dbReference type="NCBI Taxonomy" id="261450"/>
    <lineage>
        <taxon>Eukaryota</taxon>
        <taxon>Viridiplantae</taxon>
        <taxon>Streptophyta</taxon>
        <taxon>Embryophyta</taxon>
        <taxon>Tracheophyta</taxon>
        <taxon>Spermatophyta</taxon>
        <taxon>Magnoliopsida</taxon>
        <taxon>Ranunculales</taxon>
        <taxon>Ranunculaceae</taxon>
        <taxon>Coptidoideae</taxon>
        <taxon>Coptis</taxon>
    </lineage>
</organism>
<accession>A0A835HEA5</accession>
<dbReference type="Proteomes" id="UP000631114">
    <property type="component" value="Unassembled WGS sequence"/>
</dbReference>
<dbReference type="EMBL" id="JADFTS010000007">
    <property type="protein sequence ID" value="KAF9597540.1"/>
    <property type="molecule type" value="Genomic_DNA"/>
</dbReference>
<dbReference type="PANTHER" id="PTHR31672">
    <property type="entry name" value="BNACNNG10540D PROTEIN"/>
    <property type="match status" value="1"/>
</dbReference>
<dbReference type="PANTHER" id="PTHR31672:SF13">
    <property type="entry name" value="F-BOX PROTEIN CPR30-LIKE"/>
    <property type="match status" value="1"/>
</dbReference>
<dbReference type="OrthoDB" id="1867629at2759"/>
<keyword evidence="3" id="KW-1185">Reference proteome</keyword>
<feature type="domain" description="F-box" evidence="1">
    <location>
        <begin position="1"/>
        <end position="43"/>
    </location>
</feature>
<dbReference type="InterPro" id="IPR036047">
    <property type="entry name" value="F-box-like_dom_sf"/>
</dbReference>
<proteinExistence type="predicted"/>